<gene>
    <name evidence="1" type="ORF">CLF_108416</name>
</gene>
<dbReference type="EMBL" id="DF143319">
    <property type="protein sequence ID" value="GAA52595.1"/>
    <property type="molecule type" value="Genomic_DNA"/>
</dbReference>
<evidence type="ECO:0000313" key="2">
    <source>
        <dbReference type="Proteomes" id="UP000008909"/>
    </source>
</evidence>
<name>G7YI12_CLOSI</name>
<sequence>MHLFYKFPVLHYLLADILLGHDFLKLHKSLKISFDGDKPSSSLYGLIAEKIEPFTSFAHLDPRRKPITIKPRRYSEHDKTFIASEVKRLLVNKSLNSQSPSRAQVLVTTNERQKKRMVVDYSQHNWTLMRSPNLRI</sequence>
<organism evidence="1 2">
    <name type="scientific">Clonorchis sinensis</name>
    <name type="common">Chinese liver fluke</name>
    <dbReference type="NCBI Taxonomy" id="79923"/>
    <lineage>
        <taxon>Eukaryota</taxon>
        <taxon>Metazoa</taxon>
        <taxon>Spiralia</taxon>
        <taxon>Lophotrochozoa</taxon>
        <taxon>Platyhelminthes</taxon>
        <taxon>Trematoda</taxon>
        <taxon>Digenea</taxon>
        <taxon>Opisthorchiida</taxon>
        <taxon>Opisthorchiata</taxon>
        <taxon>Opisthorchiidae</taxon>
        <taxon>Clonorchis</taxon>
    </lineage>
</organism>
<reference evidence="1" key="1">
    <citation type="journal article" date="2011" name="Genome Biol.">
        <title>The draft genome of the carcinogenic human liver fluke Clonorchis sinensis.</title>
        <authorList>
            <person name="Wang X."/>
            <person name="Chen W."/>
            <person name="Huang Y."/>
            <person name="Sun J."/>
            <person name="Men J."/>
            <person name="Liu H."/>
            <person name="Luo F."/>
            <person name="Guo L."/>
            <person name="Lv X."/>
            <person name="Deng C."/>
            <person name="Zhou C."/>
            <person name="Fan Y."/>
            <person name="Li X."/>
            <person name="Huang L."/>
            <person name="Hu Y."/>
            <person name="Liang C."/>
            <person name="Hu X."/>
            <person name="Xu J."/>
            <person name="Yu X."/>
        </authorList>
    </citation>
    <scope>NUCLEOTIDE SEQUENCE [LARGE SCALE GENOMIC DNA]</scope>
    <source>
        <strain evidence="1">Henan</strain>
    </source>
</reference>
<reference key="2">
    <citation type="submission" date="2011-10" db="EMBL/GenBank/DDBJ databases">
        <title>The genome and transcriptome sequence of Clonorchis sinensis provide insights into the carcinogenic liver fluke.</title>
        <authorList>
            <person name="Wang X."/>
            <person name="Huang Y."/>
            <person name="Chen W."/>
            <person name="Liu H."/>
            <person name="Guo L."/>
            <person name="Chen Y."/>
            <person name="Luo F."/>
            <person name="Zhou W."/>
            <person name="Sun J."/>
            <person name="Mao Q."/>
            <person name="Liang P."/>
            <person name="Zhou C."/>
            <person name="Tian Y."/>
            <person name="Men J."/>
            <person name="Lv X."/>
            <person name="Huang L."/>
            <person name="Zhou J."/>
            <person name="Hu Y."/>
            <person name="Li R."/>
            <person name="Zhang F."/>
            <person name="Lei H."/>
            <person name="Li X."/>
            <person name="Hu X."/>
            <person name="Liang C."/>
            <person name="Xu J."/>
            <person name="Wu Z."/>
            <person name="Yu X."/>
        </authorList>
    </citation>
    <scope>NUCLEOTIDE SEQUENCE</scope>
    <source>
        <strain>Henan</strain>
    </source>
</reference>
<dbReference type="AlphaFoldDB" id="G7YI12"/>
<keyword evidence="2" id="KW-1185">Reference proteome</keyword>
<proteinExistence type="predicted"/>
<dbReference type="SUPFAM" id="SSF56672">
    <property type="entry name" value="DNA/RNA polymerases"/>
    <property type="match status" value="1"/>
</dbReference>
<dbReference type="Proteomes" id="UP000008909">
    <property type="component" value="Unassembled WGS sequence"/>
</dbReference>
<protein>
    <submittedName>
        <fullName evidence="1">Uncharacterized protein</fullName>
    </submittedName>
</protein>
<dbReference type="Gene3D" id="3.10.10.10">
    <property type="entry name" value="HIV Type 1 Reverse Transcriptase, subunit A, domain 1"/>
    <property type="match status" value="1"/>
</dbReference>
<accession>G7YI12</accession>
<evidence type="ECO:0000313" key="1">
    <source>
        <dbReference type="EMBL" id="GAA52595.1"/>
    </source>
</evidence>
<dbReference type="InterPro" id="IPR043502">
    <property type="entry name" value="DNA/RNA_pol_sf"/>
</dbReference>